<dbReference type="PIRSF" id="PIRSF000450">
    <property type="entry name" value="H_ser_succinyltr"/>
    <property type="match status" value="1"/>
</dbReference>
<feature type="binding site" evidence="4">
    <location>
        <position position="246"/>
    </location>
    <ligand>
        <name>substrate</name>
    </ligand>
</feature>
<dbReference type="GO" id="GO:0005737">
    <property type="term" value="C:cytoplasm"/>
    <property type="evidence" value="ECO:0007669"/>
    <property type="project" value="UniProtKB-SubCell"/>
</dbReference>
<evidence type="ECO:0000313" key="6">
    <source>
        <dbReference type="EMBL" id="ABZ86548.1"/>
    </source>
</evidence>
<feature type="active site" description="Acyl-thioester intermediate" evidence="4 5">
    <location>
        <position position="141"/>
    </location>
</feature>
<dbReference type="PANTHER" id="PTHR20919">
    <property type="entry name" value="HOMOSERINE O-SUCCINYLTRANSFERASE"/>
    <property type="match status" value="1"/>
</dbReference>
<keyword evidence="4" id="KW-0963">Cytoplasm</keyword>
<dbReference type="KEGG" id="fph:Fphi_0332"/>
<accession>B0TZI9</accession>
<dbReference type="HAMAP" id="MF_00295">
    <property type="entry name" value="MetA_acyltransf"/>
    <property type="match status" value="1"/>
</dbReference>
<feature type="binding site" evidence="4">
    <location>
        <position position="191"/>
    </location>
    <ligand>
        <name>substrate</name>
    </ligand>
</feature>
<dbReference type="InterPro" id="IPR033752">
    <property type="entry name" value="MetA_family"/>
</dbReference>
<dbReference type="UniPathway" id="UPA00051">
    <property type="reaction ID" value="UER00074"/>
</dbReference>
<keyword evidence="2 4" id="KW-0808">Transferase</keyword>
<comment type="caution">
    <text evidence="4">Lacks conserved residue(s) required for the propagation of feature annotation.</text>
</comment>
<dbReference type="Pfam" id="PF04204">
    <property type="entry name" value="HTS"/>
    <property type="match status" value="1"/>
</dbReference>
<evidence type="ECO:0000256" key="3">
    <source>
        <dbReference type="ARBA" id="ARBA00023315"/>
    </source>
</evidence>
<feature type="active site" description="Proton acceptor" evidence="4">
    <location>
        <position position="232"/>
    </location>
</feature>
<organism evidence="6">
    <name type="scientific">Francisella philomiragia subsp. philomiragia (strain ATCC 25017 / CCUG 19701 / FSC 153 / O#319-036)</name>
    <dbReference type="NCBI Taxonomy" id="484022"/>
    <lineage>
        <taxon>Bacteria</taxon>
        <taxon>Pseudomonadati</taxon>
        <taxon>Pseudomonadota</taxon>
        <taxon>Gammaproteobacteria</taxon>
        <taxon>Thiotrichales</taxon>
        <taxon>Francisellaceae</taxon>
        <taxon>Francisella</taxon>
    </lineage>
</organism>
<dbReference type="Gene3D" id="3.40.50.880">
    <property type="match status" value="1"/>
</dbReference>
<dbReference type="eggNOG" id="COG1897">
    <property type="taxonomic scope" value="Bacteria"/>
</dbReference>
<comment type="subcellular location">
    <subcellularLocation>
        <location evidence="4">Cytoplasm</location>
    </subcellularLocation>
</comment>
<keyword evidence="1 4" id="KW-0028">Amino-acid biosynthesis</keyword>
<reference evidence="6" key="1">
    <citation type="submission" date="2009-01" db="EMBL/GenBank/DDBJ databases">
        <title>Complete sequence of chromosome of Francisella philomiragia subsp. philomiragia ATCC 25017.</title>
        <authorList>
            <consortium name="US DOE Joint Genome Institute"/>
            <person name="Copeland A."/>
            <person name="Lucas S."/>
            <person name="Lapidus A."/>
            <person name="Barry K."/>
            <person name="Detter J.C."/>
            <person name="Glavina del Rio T."/>
            <person name="Hammon N."/>
            <person name="Israni S."/>
            <person name="Dalin E."/>
            <person name="Tice H."/>
            <person name="Pitluck S."/>
            <person name="Chain P."/>
            <person name="Malfatti S."/>
            <person name="Shin M."/>
            <person name="Vergez L."/>
            <person name="Schmutz J."/>
            <person name="Larimer F."/>
            <person name="Land M."/>
            <person name="Hauser L."/>
            <person name="Richardson P."/>
        </authorList>
    </citation>
    <scope>NUCLEOTIDE SEQUENCE</scope>
    <source>
        <strain evidence="6">ATCC 25017</strain>
    </source>
</reference>
<feature type="site" description="Important for acyl-CoA specificity" evidence="4">
    <location>
        <position position="110"/>
    </location>
</feature>
<dbReference type="HOGENOM" id="CLU_057851_0_1_6"/>
<dbReference type="AlphaFoldDB" id="B0TZI9"/>
<gene>
    <name evidence="4" type="primary">metAA</name>
    <name evidence="6" type="ordered locus">Fphi_0332</name>
</gene>
<sequence length="291" mass="33861">MTINAKKSFEFFRDLQLNYQTEISIKNSSSIKRLKVAIVNLMPTVKETEKHWADVLSHNNSTIVELVFFHSLVRPSTRVSESYLQENYANWQDYDFADLDGIIITGAPVELLEFENVDFYPEVCEIISKSLEYKLSVMLVCWAAQAGLNYLYGINKQCLGKKLFGVYGHKPIKHDHPLLKGIDGELKACISRQTKITDQKVLEYTDVILASAIDGLDCLADKKYDITYMFNHLEYTQDTLEAEYLRDKTTTDNIDKPYNYYDSQNNINYSWQNDRKTFYSNWLDILKENKE</sequence>
<name>B0TZI9_FRAP2</name>
<feature type="active site" evidence="4">
    <location>
        <position position="234"/>
    </location>
</feature>
<comment type="catalytic activity">
    <reaction evidence="4">
        <text>L-homoserine + acetyl-CoA = O-acetyl-L-homoserine + CoA</text>
        <dbReference type="Rhea" id="RHEA:13701"/>
        <dbReference type="ChEBI" id="CHEBI:57287"/>
        <dbReference type="ChEBI" id="CHEBI:57288"/>
        <dbReference type="ChEBI" id="CHEBI:57476"/>
        <dbReference type="ChEBI" id="CHEBI:57716"/>
        <dbReference type="EC" id="2.3.1.31"/>
    </reaction>
</comment>
<keyword evidence="4" id="KW-0486">Methionine biosynthesis</keyword>
<dbReference type="PANTHER" id="PTHR20919:SF0">
    <property type="entry name" value="HOMOSERINE O-SUCCINYLTRANSFERASE"/>
    <property type="match status" value="1"/>
</dbReference>
<comment type="similarity">
    <text evidence="4">Belongs to the MetA family.</text>
</comment>
<evidence type="ECO:0000256" key="1">
    <source>
        <dbReference type="ARBA" id="ARBA00022605"/>
    </source>
</evidence>
<evidence type="ECO:0000256" key="5">
    <source>
        <dbReference type="PIRSR" id="PIRSR000450-1"/>
    </source>
</evidence>
<dbReference type="EC" id="2.3.1.31" evidence="4"/>
<evidence type="ECO:0000256" key="2">
    <source>
        <dbReference type="ARBA" id="ARBA00022679"/>
    </source>
</evidence>
<dbReference type="GO" id="GO:0008899">
    <property type="term" value="F:homoserine O-succinyltransferase activity"/>
    <property type="evidence" value="ECO:0007669"/>
    <property type="project" value="UniProtKB-UniRule"/>
</dbReference>
<dbReference type="SUPFAM" id="SSF52317">
    <property type="entry name" value="Class I glutamine amidotransferase-like"/>
    <property type="match status" value="1"/>
</dbReference>
<feature type="site" description="Important for substrate specificity" evidence="4">
    <location>
        <position position="191"/>
    </location>
</feature>
<dbReference type="GO" id="GO:0004414">
    <property type="term" value="F:homoserine O-acetyltransferase activity"/>
    <property type="evidence" value="ECO:0007669"/>
    <property type="project" value="UniProtKB-EC"/>
</dbReference>
<protein>
    <recommendedName>
        <fullName evidence="4">Homoserine O-acetyltransferase</fullName>
        <shortName evidence="4">HAT</shortName>
        <ecNumber evidence="4">2.3.1.31</ecNumber>
    </recommendedName>
    <alternativeName>
        <fullName evidence="4">Homoserine transacetylase</fullName>
        <shortName evidence="4">HTA</shortName>
    </alternativeName>
</protein>
<dbReference type="EMBL" id="CP000937">
    <property type="protein sequence ID" value="ABZ86548.1"/>
    <property type="molecule type" value="Genomic_DNA"/>
</dbReference>
<dbReference type="GO" id="GO:0009086">
    <property type="term" value="P:methionine biosynthetic process"/>
    <property type="evidence" value="ECO:0007669"/>
    <property type="project" value="UniProtKB-UniRule"/>
</dbReference>
<comment type="function">
    <text evidence="4">Transfers an acetyl group from acetyl-CoA to L-homoserine, forming acetyl-L-homoserine.</text>
</comment>
<keyword evidence="3 4" id="KW-0012">Acyltransferase</keyword>
<evidence type="ECO:0000256" key="4">
    <source>
        <dbReference type="HAMAP-Rule" id="MF_00295"/>
    </source>
</evidence>
<comment type="pathway">
    <text evidence="4">Amino-acid biosynthesis; L-methionine biosynthesis via de novo pathway; O-acetyl-L-homoserine from L-homoserine: step 1/1.</text>
</comment>
<feature type="binding site" evidence="4">
    <location>
        <position position="162"/>
    </location>
    <ligand>
        <name>substrate</name>
    </ligand>
</feature>
<dbReference type="InterPro" id="IPR029062">
    <property type="entry name" value="Class_I_gatase-like"/>
</dbReference>
<proteinExistence type="inferred from homology"/>